<accession>A0A6A9QI91</accession>
<dbReference type="AlphaFoldDB" id="A0A6A9QI91"/>
<dbReference type="RefSeq" id="WP_156016219.1">
    <property type="nucleotide sequence ID" value="NZ_WGGD01000005.1"/>
</dbReference>
<evidence type="ECO:0000313" key="1">
    <source>
        <dbReference type="EMBL" id="MUN28394.1"/>
    </source>
</evidence>
<dbReference type="EMBL" id="WGGD01000005">
    <property type="protein sequence ID" value="MUN28394.1"/>
    <property type="molecule type" value="Genomic_DNA"/>
</dbReference>
<keyword evidence="2" id="KW-1185">Reference proteome</keyword>
<protein>
    <submittedName>
        <fullName evidence="1">Uncharacterized protein</fullName>
    </submittedName>
</protein>
<name>A0A6A9QI91_SULME</name>
<gene>
    <name evidence="1" type="ORF">GC250_02680</name>
</gene>
<evidence type="ECO:0000313" key="2">
    <source>
        <dbReference type="Proteomes" id="UP000470772"/>
    </source>
</evidence>
<organism evidence="1 2">
    <name type="scientific">Sulfuracidifex metallicus DSM 6482 = JCM 9184</name>
    <dbReference type="NCBI Taxonomy" id="523847"/>
    <lineage>
        <taxon>Archaea</taxon>
        <taxon>Thermoproteota</taxon>
        <taxon>Thermoprotei</taxon>
        <taxon>Sulfolobales</taxon>
        <taxon>Sulfolobaceae</taxon>
        <taxon>Sulfuracidifex</taxon>
    </lineage>
</organism>
<reference evidence="1 2" key="1">
    <citation type="submission" date="2019-10" db="EMBL/GenBank/DDBJ databases">
        <title>Sequencing and Assembly of Multiple Reported Metal-Biooxidizing Members of the Extremely Thermoacidophilic Archaeal Family Sulfolobaceae.</title>
        <authorList>
            <person name="Counts J.A."/>
            <person name="Kelly R.M."/>
        </authorList>
    </citation>
    <scope>NUCLEOTIDE SEQUENCE [LARGE SCALE GENOMIC DNA]</scope>
    <source>
        <strain evidence="1 2">DSM 6482</strain>
    </source>
</reference>
<dbReference type="Proteomes" id="UP000470772">
    <property type="component" value="Unassembled WGS sequence"/>
</dbReference>
<comment type="caution">
    <text evidence="1">The sequence shown here is derived from an EMBL/GenBank/DDBJ whole genome shotgun (WGS) entry which is preliminary data.</text>
</comment>
<proteinExistence type="predicted"/>
<sequence length="100" mass="11190">MADGTDGTGVNGEDRLMDLIMEYFNEYMNKYLQDTEKSDDDTIACYIAFQTLSNVLKGTIESRLSPSLIEKINNLIDNLTAQFLTKAKKGNNDEKGEGNQ</sequence>